<keyword evidence="1" id="KW-1133">Transmembrane helix</keyword>
<feature type="transmembrane region" description="Helical" evidence="1">
    <location>
        <begin position="185"/>
        <end position="207"/>
    </location>
</feature>
<feature type="transmembrane region" description="Helical" evidence="1">
    <location>
        <begin position="330"/>
        <end position="348"/>
    </location>
</feature>
<reference evidence="2 3" key="1">
    <citation type="journal article" date="2016" name="Mol. Biol. Evol.">
        <title>Comparative Genomics of Early-Diverging Mushroom-Forming Fungi Provides Insights into the Origins of Lignocellulose Decay Capabilities.</title>
        <authorList>
            <person name="Nagy L.G."/>
            <person name="Riley R."/>
            <person name="Tritt A."/>
            <person name="Adam C."/>
            <person name="Daum C."/>
            <person name="Floudas D."/>
            <person name="Sun H."/>
            <person name="Yadav J.S."/>
            <person name="Pangilinan J."/>
            <person name="Larsson K.H."/>
            <person name="Matsuura K."/>
            <person name="Barry K."/>
            <person name="Labutti K."/>
            <person name="Kuo R."/>
            <person name="Ohm R.A."/>
            <person name="Bhattacharya S.S."/>
            <person name="Shirouzu T."/>
            <person name="Yoshinaga Y."/>
            <person name="Martin F.M."/>
            <person name="Grigoriev I.V."/>
            <person name="Hibbett D.S."/>
        </authorList>
    </citation>
    <scope>NUCLEOTIDE SEQUENCE [LARGE SCALE GENOMIC DNA]</scope>
    <source>
        <strain evidence="2 3">CBS 109695</strain>
    </source>
</reference>
<evidence type="ECO:0000313" key="2">
    <source>
        <dbReference type="EMBL" id="KZP29598.1"/>
    </source>
</evidence>
<gene>
    <name evidence="2" type="ORF">FIBSPDRAFT_1038883</name>
</gene>
<keyword evidence="1" id="KW-0812">Transmembrane</keyword>
<dbReference type="OrthoDB" id="10473979at2759"/>
<feature type="transmembrane region" description="Helical" evidence="1">
    <location>
        <begin position="84"/>
        <end position="101"/>
    </location>
</feature>
<keyword evidence="1" id="KW-0472">Membrane</keyword>
<accession>A0A166SLQ0</accession>
<name>A0A166SLQ0_9AGAM</name>
<sequence length="349" mass="38309">MASIGSPPNPEVPLKCYTIPYGVLGFTISLFMLCYDASNKLGYNIWTPWILSPKEIQGPLSLLSRRFTKSSTIPYRAILGVRDAVRLVGCCVAFAVSTYTVYECGGSYRLTGIWRMTDAFARILMVSSGLYIRNIRSTPNFLVSVITIFLAVLYGLLRIAGPIVGLIGLKNIAQGHVESHPSLRIVAYVLLSIGLTLVISLTAAMSIGSFSGKERLILQLEGSLLRRWLTADETPTRDEDTPTSPKSDMEKSEIIKKREGWLKGLKDDGGSGGGALEWTQSVRRSSGVFHRVVTIVVLVLGWSIVFAVYFEGWYIDWMLAVVTDNIPGVPYHRALGIVYAATAAAYTLI</sequence>
<feature type="transmembrane region" description="Helical" evidence="1">
    <location>
        <begin position="288"/>
        <end position="310"/>
    </location>
</feature>
<feature type="transmembrane region" description="Helical" evidence="1">
    <location>
        <begin position="17"/>
        <end position="35"/>
    </location>
</feature>
<protein>
    <submittedName>
        <fullName evidence="2">Uncharacterized protein</fullName>
    </submittedName>
</protein>
<dbReference type="Proteomes" id="UP000076532">
    <property type="component" value="Unassembled WGS sequence"/>
</dbReference>
<evidence type="ECO:0000256" key="1">
    <source>
        <dbReference type="SAM" id="Phobius"/>
    </source>
</evidence>
<proteinExistence type="predicted"/>
<evidence type="ECO:0000313" key="3">
    <source>
        <dbReference type="Proteomes" id="UP000076532"/>
    </source>
</evidence>
<feature type="transmembrane region" description="Helical" evidence="1">
    <location>
        <begin position="141"/>
        <end position="165"/>
    </location>
</feature>
<dbReference type="AlphaFoldDB" id="A0A166SLQ0"/>
<dbReference type="EMBL" id="KV417498">
    <property type="protein sequence ID" value="KZP29598.1"/>
    <property type="molecule type" value="Genomic_DNA"/>
</dbReference>
<keyword evidence="3" id="KW-1185">Reference proteome</keyword>
<organism evidence="2 3">
    <name type="scientific">Athelia psychrophila</name>
    <dbReference type="NCBI Taxonomy" id="1759441"/>
    <lineage>
        <taxon>Eukaryota</taxon>
        <taxon>Fungi</taxon>
        <taxon>Dikarya</taxon>
        <taxon>Basidiomycota</taxon>
        <taxon>Agaricomycotina</taxon>
        <taxon>Agaricomycetes</taxon>
        <taxon>Agaricomycetidae</taxon>
        <taxon>Atheliales</taxon>
        <taxon>Atheliaceae</taxon>
        <taxon>Athelia</taxon>
    </lineage>
</organism>